<dbReference type="AlphaFoldDB" id="A0A077Z4B5"/>
<reference evidence="1" key="2">
    <citation type="submission" date="2014-03" db="EMBL/GenBank/DDBJ databases">
        <title>The whipworm genome and dual-species transcriptomics of an intimate host-pathogen interaction.</title>
        <authorList>
            <person name="Foth B.J."/>
            <person name="Tsai I.J."/>
            <person name="Reid A.J."/>
            <person name="Bancroft A.J."/>
            <person name="Nichol S."/>
            <person name="Tracey A."/>
            <person name="Holroyd N."/>
            <person name="Cotton J.A."/>
            <person name="Stanley E.J."/>
            <person name="Zarowiecki M."/>
            <person name="Liu J.Z."/>
            <person name="Huckvale T."/>
            <person name="Cooper P.J."/>
            <person name="Grencis R.K."/>
            <person name="Berriman M."/>
        </authorList>
    </citation>
    <scope>NUCLEOTIDE SEQUENCE [LARGE SCALE GENOMIC DNA]</scope>
</reference>
<evidence type="ECO:0000313" key="1">
    <source>
        <dbReference type="EMBL" id="CDW55322.1"/>
    </source>
</evidence>
<organism evidence="1 2">
    <name type="scientific">Trichuris trichiura</name>
    <name type="common">Whipworm</name>
    <name type="synonym">Trichocephalus trichiurus</name>
    <dbReference type="NCBI Taxonomy" id="36087"/>
    <lineage>
        <taxon>Eukaryota</taxon>
        <taxon>Metazoa</taxon>
        <taxon>Ecdysozoa</taxon>
        <taxon>Nematoda</taxon>
        <taxon>Enoplea</taxon>
        <taxon>Dorylaimia</taxon>
        <taxon>Trichinellida</taxon>
        <taxon>Trichuridae</taxon>
        <taxon>Trichuris</taxon>
    </lineage>
</organism>
<evidence type="ECO:0000313" key="2">
    <source>
        <dbReference type="Proteomes" id="UP000030665"/>
    </source>
</evidence>
<proteinExistence type="predicted"/>
<dbReference type="EMBL" id="HG805947">
    <property type="protein sequence ID" value="CDW55322.1"/>
    <property type="molecule type" value="Genomic_DNA"/>
</dbReference>
<protein>
    <submittedName>
        <fullName evidence="1">Uncharacterized protein</fullName>
    </submittedName>
</protein>
<dbReference type="OrthoDB" id="6629194at2759"/>
<accession>A0A077Z4B5</accession>
<gene>
    <name evidence="1" type="ORF">TTRE_0000359401</name>
</gene>
<keyword evidence="2" id="KW-1185">Reference proteome</keyword>
<reference evidence="1" key="1">
    <citation type="submission" date="2014-01" db="EMBL/GenBank/DDBJ databases">
        <authorList>
            <person name="Aslett M."/>
        </authorList>
    </citation>
    <scope>NUCLEOTIDE SEQUENCE</scope>
</reference>
<name>A0A077Z4B5_TRITR</name>
<sequence length="269" mass="30539">MNCRHGDHNGAAVVHAGDAVSDSQKTSEVNCPFCIAPWQTAYSSLCIMSTSKNVRWLYNTVEDEETAVKFLREKGLLHSERLCPFCGEAMRLGHGGMVWCCFNPSCRRKVSIRRGTWFEAPRNKLKFQTAVEIMFFWSRGYTSMQFYKDELGLNKNTTFCWNRHLRYVAAEAVGDAPVLLGKPSRTQLVKSLSAQAKRRYELRQIALQLQLCEFMWRNRLGASDDAFDAILSDILRLHPPRLDASPTPIPLPSESYVEAVPVEGKRQTA</sequence>
<dbReference type="Proteomes" id="UP000030665">
    <property type="component" value="Unassembled WGS sequence"/>
</dbReference>